<evidence type="ECO:0000313" key="1">
    <source>
        <dbReference type="EMBL" id="GAA2576802.1"/>
    </source>
</evidence>
<dbReference type="PANTHER" id="PTHR42905">
    <property type="entry name" value="PHOSPHOENOLPYRUVATE CARBOXYLASE"/>
    <property type="match status" value="1"/>
</dbReference>
<name>A0ABP6BLQ5_9MICO</name>
<keyword evidence="2" id="KW-1185">Reference proteome</keyword>
<dbReference type="GO" id="GO:0016829">
    <property type="term" value="F:lyase activity"/>
    <property type="evidence" value="ECO:0007669"/>
    <property type="project" value="UniProtKB-KW"/>
</dbReference>
<dbReference type="PANTHER" id="PTHR42905:SF16">
    <property type="entry name" value="CARBOXYPHOSPHONOENOLPYRUVATE PHOSPHONOMUTASE-LIKE PROTEIN (AFU_ORTHOLOGUE AFUA_5G07230)"/>
    <property type="match status" value="1"/>
</dbReference>
<proteinExistence type="predicted"/>
<dbReference type="Proteomes" id="UP001500274">
    <property type="component" value="Unassembled WGS sequence"/>
</dbReference>
<reference evidence="2" key="1">
    <citation type="journal article" date="2019" name="Int. J. Syst. Evol. Microbiol.">
        <title>The Global Catalogue of Microorganisms (GCM) 10K type strain sequencing project: providing services to taxonomists for standard genome sequencing and annotation.</title>
        <authorList>
            <consortium name="The Broad Institute Genomics Platform"/>
            <consortium name="The Broad Institute Genome Sequencing Center for Infectious Disease"/>
            <person name="Wu L."/>
            <person name="Ma J."/>
        </authorList>
    </citation>
    <scope>NUCLEOTIDE SEQUENCE [LARGE SCALE GENOMIC DNA]</scope>
    <source>
        <strain evidence="2">JCM 16365</strain>
    </source>
</reference>
<accession>A0ABP6BLQ5</accession>
<dbReference type="SUPFAM" id="SSF51621">
    <property type="entry name" value="Phosphoenolpyruvate/pyruvate domain"/>
    <property type="match status" value="1"/>
</dbReference>
<organism evidence="1 2">
    <name type="scientific">Microbacterium binotii</name>
    <dbReference type="NCBI Taxonomy" id="462710"/>
    <lineage>
        <taxon>Bacteria</taxon>
        <taxon>Bacillati</taxon>
        <taxon>Actinomycetota</taxon>
        <taxon>Actinomycetes</taxon>
        <taxon>Micrococcales</taxon>
        <taxon>Microbacteriaceae</taxon>
        <taxon>Microbacterium</taxon>
    </lineage>
</organism>
<dbReference type="InterPro" id="IPR015813">
    <property type="entry name" value="Pyrv/PenolPyrv_kinase-like_dom"/>
</dbReference>
<dbReference type="InterPro" id="IPR039556">
    <property type="entry name" value="ICL/PEPM"/>
</dbReference>
<comment type="caution">
    <text evidence="1">The sequence shown here is derived from an EMBL/GenBank/DDBJ whole genome shotgun (WGS) entry which is preliminary data.</text>
</comment>
<dbReference type="EMBL" id="BAAARI010000011">
    <property type="protein sequence ID" value="GAA2576802.1"/>
    <property type="molecule type" value="Genomic_DNA"/>
</dbReference>
<dbReference type="InterPro" id="IPR040442">
    <property type="entry name" value="Pyrv_kinase-like_dom_sf"/>
</dbReference>
<dbReference type="Pfam" id="PF13714">
    <property type="entry name" value="PEP_mutase"/>
    <property type="match status" value="1"/>
</dbReference>
<dbReference type="RefSeq" id="WP_344228278.1">
    <property type="nucleotide sequence ID" value="NZ_BAAARI010000011.1"/>
</dbReference>
<dbReference type="CDD" id="cd00377">
    <property type="entry name" value="ICL_PEPM"/>
    <property type="match status" value="1"/>
</dbReference>
<evidence type="ECO:0000313" key="2">
    <source>
        <dbReference type="Proteomes" id="UP001500274"/>
    </source>
</evidence>
<sequence>MTSRTSSLTIAERATRLRELHAASEILRVVNVWDVVSARAVLALPETRAIATAGHSIAASFGYEDGTIPLETTLDMVSRIVRVAGDVPVSADLDDGYEDPGDTVRRAIGVGVVGANVEDRLRPLDEAVARIAAITAAADAEGVPFALNARTDAFVRADGRPVDESVADAIERGRAYLDAGADVVFVPGILDAVVARRLVEGIGERKVSVIGLPGALTAAEYEALGVARISYGPTTQRVALTALQDVAAQLYADGSIPGSTRALN</sequence>
<gene>
    <name evidence="1" type="ORF">GCM10009862_15170</name>
</gene>
<protein>
    <submittedName>
        <fullName evidence="1">Isocitrate lyase/phosphoenolpyruvate mutase family protein</fullName>
    </submittedName>
</protein>
<keyword evidence="1" id="KW-0456">Lyase</keyword>
<dbReference type="Gene3D" id="3.20.20.60">
    <property type="entry name" value="Phosphoenolpyruvate-binding domains"/>
    <property type="match status" value="1"/>
</dbReference>